<sequence>MLAARNSTAHHWMLLVQPRVRTPRTRREPAIGLARFGTSSGNMEDVQLSLSLALGTESLQVVGSPFWDARSVGTPGFASRVFSAAPSILELVFVVEHLYPEPVRDRFDVEFPFFFFDI</sequence>
<gene>
    <name evidence="1" type="ORF">C7212DRAFT_366378</name>
</gene>
<evidence type="ECO:0000313" key="1">
    <source>
        <dbReference type="EMBL" id="PWW73215.1"/>
    </source>
</evidence>
<dbReference type="Proteomes" id="UP000246991">
    <property type="component" value="Unassembled WGS sequence"/>
</dbReference>
<comment type="caution">
    <text evidence="1">The sequence shown here is derived from an EMBL/GenBank/DDBJ whole genome shotgun (WGS) entry which is preliminary data.</text>
</comment>
<evidence type="ECO:0000313" key="2">
    <source>
        <dbReference type="Proteomes" id="UP000246991"/>
    </source>
</evidence>
<dbReference type="EMBL" id="PYWC01000085">
    <property type="protein sequence ID" value="PWW73215.1"/>
    <property type="molecule type" value="Genomic_DNA"/>
</dbReference>
<reference evidence="1 2" key="1">
    <citation type="submission" date="2018-03" db="EMBL/GenBank/DDBJ databases">
        <title>Genomes of Pezizomycetes fungi and the evolution of truffles.</title>
        <authorList>
            <person name="Murat C."/>
            <person name="Payen T."/>
            <person name="Noel B."/>
            <person name="Kuo A."/>
            <person name="Martin F.M."/>
        </authorList>
    </citation>
    <scope>NUCLEOTIDE SEQUENCE [LARGE SCALE GENOMIC DNA]</scope>
    <source>
        <strain evidence="1">091103-1</strain>
    </source>
</reference>
<accession>A0A317SFP7</accession>
<dbReference type="AlphaFoldDB" id="A0A317SFP7"/>
<name>A0A317SFP7_9PEZI</name>
<organism evidence="1 2">
    <name type="scientific">Tuber magnatum</name>
    <name type="common">white Piedmont truffle</name>
    <dbReference type="NCBI Taxonomy" id="42249"/>
    <lineage>
        <taxon>Eukaryota</taxon>
        <taxon>Fungi</taxon>
        <taxon>Dikarya</taxon>
        <taxon>Ascomycota</taxon>
        <taxon>Pezizomycotina</taxon>
        <taxon>Pezizomycetes</taxon>
        <taxon>Pezizales</taxon>
        <taxon>Tuberaceae</taxon>
        <taxon>Tuber</taxon>
    </lineage>
</organism>
<protein>
    <submittedName>
        <fullName evidence="1">Uncharacterized protein</fullName>
    </submittedName>
</protein>
<proteinExistence type="predicted"/>
<keyword evidence="2" id="KW-1185">Reference proteome</keyword>